<dbReference type="SUPFAM" id="SSF50621">
    <property type="entry name" value="Alanine racemase C-terminal domain-like"/>
    <property type="match status" value="1"/>
</dbReference>
<dbReference type="Gene3D" id="3.20.20.10">
    <property type="entry name" value="Alanine racemase"/>
    <property type="match status" value="1"/>
</dbReference>
<evidence type="ECO:0000256" key="13">
    <source>
        <dbReference type="ARBA" id="ARBA00046672"/>
    </source>
</evidence>
<comment type="function">
    <text evidence="11">Catalyzes the first and rate-limiting step of polyamine biosynthesis that converts ornithine into putrescine, which is the precursor for the polyamines, spermidine and spermine. Polyamines are essential for cell proliferation and are implicated in cellular processes, ranging from DNA replication to apoptosis.</text>
</comment>
<dbReference type="InterPro" id="IPR022644">
    <property type="entry name" value="De-COase2_N"/>
</dbReference>
<keyword evidence="5" id="KW-0210">Decarboxylase</keyword>
<dbReference type="OMA" id="SFFVCDL"/>
<reference evidence="17 18" key="1">
    <citation type="submission" date="2016-04" db="EMBL/GenBank/DDBJ databases">
        <title>Evolutionary innovation and constraint leading to complex multicellularity in the Ascomycota.</title>
        <authorList>
            <person name="Cisse O."/>
            <person name="Nguyen A."/>
            <person name="Hewitt D.A."/>
            <person name="Jedd G."/>
            <person name="Stajich J.E."/>
        </authorList>
    </citation>
    <scope>NUCLEOTIDE SEQUENCE [LARGE SCALE GENOMIC DNA]</scope>
    <source>
        <strain evidence="17 18">DAH-3</strain>
    </source>
</reference>
<protein>
    <recommendedName>
        <fullName evidence="12">Ornithine decarboxylase</fullName>
        <ecNumber evidence="10">4.1.1.17</ecNumber>
    </recommendedName>
</protein>
<evidence type="ECO:0000256" key="8">
    <source>
        <dbReference type="ARBA" id="ARBA00023239"/>
    </source>
</evidence>
<dbReference type="PANTHER" id="PTHR11482">
    <property type="entry name" value="ARGININE/DIAMINOPIMELATE/ORNITHINE DECARBOXYLASE"/>
    <property type="match status" value="1"/>
</dbReference>
<comment type="catalytic activity">
    <reaction evidence="14">
        <text>L-ornithine + H(+) = putrescine + CO2</text>
        <dbReference type="Rhea" id="RHEA:22964"/>
        <dbReference type="ChEBI" id="CHEBI:15378"/>
        <dbReference type="ChEBI" id="CHEBI:16526"/>
        <dbReference type="ChEBI" id="CHEBI:46911"/>
        <dbReference type="ChEBI" id="CHEBI:326268"/>
        <dbReference type="EC" id="4.1.1.17"/>
    </reaction>
</comment>
<dbReference type="GO" id="GO:0005737">
    <property type="term" value="C:cytoplasm"/>
    <property type="evidence" value="ECO:0007669"/>
    <property type="project" value="UniProtKB-SubCell"/>
</dbReference>
<evidence type="ECO:0000313" key="18">
    <source>
        <dbReference type="Proteomes" id="UP000186594"/>
    </source>
</evidence>
<evidence type="ECO:0000256" key="2">
    <source>
        <dbReference type="ARBA" id="ARBA00004496"/>
    </source>
</evidence>
<comment type="cofactor">
    <cofactor evidence="1 15">
        <name>pyridoxal 5'-phosphate</name>
        <dbReference type="ChEBI" id="CHEBI:597326"/>
    </cofactor>
</comment>
<keyword evidence="8" id="KW-0456">Lyase</keyword>
<evidence type="ECO:0000256" key="1">
    <source>
        <dbReference type="ARBA" id="ARBA00001933"/>
    </source>
</evidence>
<evidence type="ECO:0000256" key="7">
    <source>
        <dbReference type="ARBA" id="ARBA00023115"/>
    </source>
</evidence>
<evidence type="ECO:0000256" key="6">
    <source>
        <dbReference type="ARBA" id="ARBA00022898"/>
    </source>
</evidence>
<keyword evidence="7" id="KW-0620">Polyamine biosynthesis</keyword>
<dbReference type="FunFam" id="2.40.37.10:FF:000010">
    <property type="entry name" value="Ornithine decarboxylase"/>
    <property type="match status" value="1"/>
</dbReference>
<evidence type="ECO:0000256" key="15">
    <source>
        <dbReference type="PIRSR" id="PIRSR600183-50"/>
    </source>
</evidence>
<dbReference type="PRINTS" id="PR01179">
    <property type="entry name" value="ODADCRBXLASE"/>
</dbReference>
<feature type="domain" description="Orn/DAP/Arg decarboxylase 2 N-terminal" evidence="16">
    <location>
        <begin position="72"/>
        <end position="313"/>
    </location>
</feature>
<dbReference type="InterPro" id="IPR029066">
    <property type="entry name" value="PLP-binding_barrel"/>
</dbReference>
<dbReference type="InterPro" id="IPR009006">
    <property type="entry name" value="Ala_racemase/Decarboxylase_C"/>
</dbReference>
<dbReference type="SUPFAM" id="SSF51419">
    <property type="entry name" value="PLP-binding barrel"/>
    <property type="match status" value="1"/>
</dbReference>
<comment type="pathway">
    <text evidence="9">Amine and polyamine biosynthesis; putrescine biosynthesis via L-ornithine pathway; putrescine from L-ornithine: step 1/1.</text>
</comment>
<dbReference type="EMBL" id="LXFE01000464">
    <property type="protein sequence ID" value="OLL25239.1"/>
    <property type="molecule type" value="Genomic_DNA"/>
</dbReference>
<gene>
    <name evidence="17" type="ORF">NEOLI_000815</name>
</gene>
<dbReference type="AlphaFoldDB" id="A0A1U7LRI4"/>
<dbReference type="InterPro" id="IPR002433">
    <property type="entry name" value="Orn_de-COase"/>
</dbReference>
<dbReference type="EC" id="4.1.1.17" evidence="10"/>
<evidence type="ECO:0000313" key="17">
    <source>
        <dbReference type="EMBL" id="OLL25239.1"/>
    </source>
</evidence>
<dbReference type="PRINTS" id="PR01182">
    <property type="entry name" value="ORNDCRBXLASE"/>
</dbReference>
<evidence type="ECO:0000256" key="14">
    <source>
        <dbReference type="ARBA" id="ARBA00049127"/>
    </source>
</evidence>
<evidence type="ECO:0000256" key="12">
    <source>
        <dbReference type="ARBA" id="ARBA00039485"/>
    </source>
</evidence>
<dbReference type="Gene3D" id="2.40.37.10">
    <property type="entry name" value="Lyase, Ornithine Decarboxylase, Chain A, domain 1"/>
    <property type="match status" value="1"/>
</dbReference>
<comment type="caution">
    <text evidence="17">The sequence shown here is derived from an EMBL/GenBank/DDBJ whole genome shotgun (WGS) entry which is preliminary data.</text>
</comment>
<dbReference type="CDD" id="cd00622">
    <property type="entry name" value="PLPDE_III_ODC"/>
    <property type="match status" value="1"/>
</dbReference>
<dbReference type="FunFam" id="3.20.20.10:FF:000005">
    <property type="entry name" value="Ornithine decarboxylase"/>
    <property type="match status" value="1"/>
</dbReference>
<comment type="subunit">
    <text evidence="13">Homodimer. Only the dimer is catalytically active, as the active sites are constructed of residues from both monomers.</text>
</comment>
<dbReference type="GO" id="GO:0004586">
    <property type="term" value="F:ornithine decarboxylase activity"/>
    <property type="evidence" value="ECO:0007669"/>
    <property type="project" value="UniProtKB-EC"/>
</dbReference>
<evidence type="ECO:0000256" key="4">
    <source>
        <dbReference type="ARBA" id="ARBA00022490"/>
    </source>
</evidence>
<keyword evidence="18" id="KW-1185">Reference proteome</keyword>
<comment type="subcellular location">
    <subcellularLocation>
        <location evidence="2">Cytoplasm</location>
    </subcellularLocation>
</comment>
<dbReference type="STRING" id="1198029.A0A1U7LRI4"/>
<evidence type="ECO:0000256" key="11">
    <source>
        <dbReference type="ARBA" id="ARBA00037173"/>
    </source>
</evidence>
<organism evidence="17 18">
    <name type="scientific">Neolecta irregularis (strain DAH-3)</name>
    <dbReference type="NCBI Taxonomy" id="1198029"/>
    <lineage>
        <taxon>Eukaryota</taxon>
        <taxon>Fungi</taxon>
        <taxon>Dikarya</taxon>
        <taxon>Ascomycota</taxon>
        <taxon>Taphrinomycotina</taxon>
        <taxon>Neolectales</taxon>
        <taxon>Neolectaceae</taxon>
        <taxon>Neolecta</taxon>
    </lineage>
</organism>
<dbReference type="GO" id="GO:0033387">
    <property type="term" value="P:putrescine biosynthetic process from arginine, via ornithine"/>
    <property type="evidence" value="ECO:0007669"/>
    <property type="project" value="TreeGrafter"/>
</dbReference>
<feature type="active site" description="Proton donor" evidence="15">
    <location>
        <position position="397"/>
    </location>
</feature>
<sequence length="458" mass="51239">MALKVESILSVLSHFTRPDRFSESGQYSKARSQPIKSTQSQHVVMDALKKRIRTDVEFCETDGENSFLVGDLGEVYRQYLQWKRELPRIIPFYGKFKFQIIIDKSAVKCNPDPMVLKLFASLGAGVDCASKAEIQASLRAGISADLIVYANPCKAASHIRFAESCNVRMMTFDNAEELYKIKRLFPTAKLLLRILADDSKSVCRLGLKYGAPLEVTCDLLQLAKELGVDVVGVSFHVGSGLWDASAFIDAIFRARRVFDEAKAIGFDFQLLDVGGGFKHDNFQEIARVLGPEVDKYFPAHVRVIAEPGRFMVATAFTLATNIIARRTVKSIPDEINETDSGDRSFMYYVNDGVYGSFNCILYDHTHPLPRVLYHNNSFDHDPAAPKKVKCSIWGPTCDALDCISDKCYLPYALDVGDWLVWENMGAYTICAASNFNGFKKSDIIYVCSESAAERLLIK</sequence>
<evidence type="ECO:0000259" key="16">
    <source>
        <dbReference type="Pfam" id="PF02784"/>
    </source>
</evidence>
<accession>A0A1U7LRI4</accession>
<dbReference type="PANTHER" id="PTHR11482:SF6">
    <property type="entry name" value="ORNITHINE DECARBOXYLASE 1-RELATED"/>
    <property type="match status" value="1"/>
</dbReference>
<keyword evidence="4" id="KW-0963">Cytoplasm</keyword>
<comment type="similarity">
    <text evidence="3">Belongs to the Orn/Lys/Arg decarboxylase class-II family.</text>
</comment>
<evidence type="ECO:0000256" key="10">
    <source>
        <dbReference type="ARBA" id="ARBA00034138"/>
    </source>
</evidence>
<dbReference type="InterPro" id="IPR000183">
    <property type="entry name" value="Orn/DAP/Arg_de-COase"/>
</dbReference>
<feature type="modified residue" description="N6-(pyridoxal phosphate)lysine" evidence="15">
    <location>
        <position position="108"/>
    </location>
</feature>
<evidence type="ECO:0000256" key="3">
    <source>
        <dbReference type="ARBA" id="ARBA00008872"/>
    </source>
</evidence>
<evidence type="ECO:0000256" key="5">
    <source>
        <dbReference type="ARBA" id="ARBA00022793"/>
    </source>
</evidence>
<proteinExistence type="inferred from homology"/>
<dbReference type="OrthoDB" id="5034579at2759"/>
<name>A0A1U7LRI4_NEOID</name>
<evidence type="ECO:0000256" key="9">
    <source>
        <dbReference type="ARBA" id="ARBA00034115"/>
    </source>
</evidence>
<keyword evidence="6 15" id="KW-0663">Pyridoxal phosphate</keyword>
<dbReference type="Proteomes" id="UP000186594">
    <property type="component" value="Unassembled WGS sequence"/>
</dbReference>
<dbReference type="Pfam" id="PF02784">
    <property type="entry name" value="Orn_Arg_deC_N"/>
    <property type="match status" value="1"/>
</dbReference>